<dbReference type="AlphaFoldDB" id="A0A024K0Q6"/>
<name>A0A024K0Q6_9MYCO</name>
<dbReference type="EMBL" id="HG964446">
    <property type="protein sequence ID" value="CDO89635.1"/>
    <property type="molecule type" value="Genomic_DNA"/>
</dbReference>
<reference evidence="1" key="1">
    <citation type="journal article" date="2014" name="Genome Announc.">
        <title>Draft Genome Sequence of Mycobacterium triplex DSM 44626.</title>
        <authorList>
            <person name="Sassi M."/>
            <person name="Croce O."/>
            <person name="Robert C."/>
            <person name="Raoult D."/>
            <person name="Drancourt M."/>
        </authorList>
    </citation>
    <scope>NUCLEOTIDE SEQUENCE [LARGE SCALE GENOMIC DNA]</scope>
    <source>
        <strain evidence="1">DSM 44626</strain>
    </source>
</reference>
<dbReference type="STRING" id="47839.BN973_04015"/>
<gene>
    <name evidence="1" type="ORF">BN973_04015</name>
</gene>
<accession>A0A024K0Q6</accession>
<dbReference type="HOGENOM" id="CLU_3186128_0_0_11"/>
<protein>
    <submittedName>
        <fullName evidence="1">Uncharacterized protein</fullName>
    </submittedName>
</protein>
<organism evidence="1">
    <name type="scientific">Mycobacterium triplex</name>
    <dbReference type="NCBI Taxonomy" id="47839"/>
    <lineage>
        <taxon>Bacteria</taxon>
        <taxon>Bacillati</taxon>
        <taxon>Actinomycetota</taxon>
        <taxon>Actinomycetes</taxon>
        <taxon>Mycobacteriales</taxon>
        <taxon>Mycobacteriaceae</taxon>
        <taxon>Mycobacterium</taxon>
        <taxon>Mycobacterium simiae complex</taxon>
    </lineage>
</organism>
<dbReference type="Proteomes" id="UP000028880">
    <property type="component" value="Unassembled WGS sequence"/>
</dbReference>
<sequence>MTVTDGYRANVHTSTFPSKQTAGVACRDAWRHVLDVGAGRLNEVAL</sequence>
<evidence type="ECO:0000313" key="1">
    <source>
        <dbReference type="EMBL" id="CDO89635.1"/>
    </source>
</evidence>
<proteinExistence type="predicted"/>
<reference evidence="1" key="2">
    <citation type="submission" date="2014-04" db="EMBL/GenBank/DDBJ databases">
        <authorList>
            <person name="Xu Y.W."/>
            <person name="Yang Q."/>
        </authorList>
    </citation>
    <scope>NUCLEOTIDE SEQUENCE</scope>
    <source>
        <strain evidence="1">DSM 44626</strain>
    </source>
</reference>